<evidence type="ECO:0000256" key="12">
    <source>
        <dbReference type="HAMAP-Rule" id="MF_01924"/>
    </source>
</evidence>
<evidence type="ECO:0000313" key="16">
    <source>
        <dbReference type="Proteomes" id="UP000006556"/>
    </source>
</evidence>
<dbReference type="GO" id="GO:0008237">
    <property type="term" value="F:metallopeptidase activity"/>
    <property type="evidence" value="ECO:0007669"/>
    <property type="project" value="UniProtKB-KW"/>
</dbReference>
<dbReference type="STRING" id="370438.PTH_2281"/>
<dbReference type="HAMAP" id="MF_01924">
    <property type="entry name" value="A_A_dipeptidase"/>
    <property type="match status" value="1"/>
</dbReference>
<dbReference type="Pfam" id="PF00933">
    <property type="entry name" value="Glyco_hydro_3"/>
    <property type="match status" value="1"/>
</dbReference>
<keyword evidence="8 12" id="KW-0224">Dipeptidase</keyword>
<keyword evidence="7 12" id="KW-0862">Zinc</keyword>
<feature type="domain" description="Glycoside hydrolase family 3 C-terminal" evidence="14">
    <location>
        <begin position="954"/>
        <end position="1125"/>
    </location>
</feature>
<dbReference type="Gene3D" id="3.30.1380.10">
    <property type="match status" value="1"/>
</dbReference>
<dbReference type="GO" id="GO:0006508">
    <property type="term" value="P:proteolysis"/>
    <property type="evidence" value="ECO:0007669"/>
    <property type="project" value="UniProtKB-KW"/>
</dbReference>
<evidence type="ECO:0000259" key="13">
    <source>
        <dbReference type="Pfam" id="PF00933"/>
    </source>
</evidence>
<feature type="binding site" evidence="12">
    <location>
        <position position="148"/>
    </location>
    <ligand>
        <name>Zn(2+)</name>
        <dbReference type="ChEBI" id="CHEBI:29105"/>
        <note>catalytic</note>
    </ligand>
</feature>
<keyword evidence="4 12" id="KW-0645">Protease</keyword>
<proteinExistence type="inferred from homology"/>
<feature type="domain" description="Glycoside hydrolase family 3 N-terminal" evidence="13">
    <location>
        <begin position="568"/>
        <end position="902"/>
    </location>
</feature>
<dbReference type="EC" id="3.4.13.22" evidence="12"/>
<evidence type="ECO:0000259" key="14">
    <source>
        <dbReference type="Pfam" id="PF01915"/>
    </source>
</evidence>
<keyword evidence="10 15" id="KW-0326">Glycosidase</keyword>
<dbReference type="Gene3D" id="3.20.20.300">
    <property type="entry name" value="Glycoside hydrolase, family 3, N-terminal domain"/>
    <property type="match status" value="1"/>
</dbReference>
<feature type="active site" description="Proton donor/acceptor" evidence="12">
    <location>
        <position position="205"/>
    </location>
</feature>
<dbReference type="GO" id="GO:0008270">
    <property type="term" value="F:zinc ion binding"/>
    <property type="evidence" value="ECO:0007669"/>
    <property type="project" value="UniProtKB-UniRule"/>
</dbReference>
<organism evidence="15 16">
    <name type="scientific">Pelotomaculum thermopropionicum (strain DSM 13744 / JCM 10971 / SI)</name>
    <dbReference type="NCBI Taxonomy" id="370438"/>
    <lineage>
        <taxon>Bacteria</taxon>
        <taxon>Bacillati</taxon>
        <taxon>Bacillota</taxon>
        <taxon>Clostridia</taxon>
        <taxon>Eubacteriales</taxon>
        <taxon>Desulfotomaculaceae</taxon>
        <taxon>Pelotomaculum</taxon>
    </lineage>
</organism>
<dbReference type="FunFam" id="3.20.20.300:FF:000014">
    <property type="entry name" value="Beta-hexosaminidase, lipoprotein"/>
    <property type="match status" value="1"/>
</dbReference>
<dbReference type="eggNOG" id="COG2173">
    <property type="taxonomic scope" value="Bacteria"/>
</dbReference>
<dbReference type="SUPFAM" id="SSF52279">
    <property type="entry name" value="Beta-D-glucan exohydrolase, C-terminal domain"/>
    <property type="match status" value="1"/>
</dbReference>
<evidence type="ECO:0000256" key="3">
    <source>
        <dbReference type="ARBA" id="ARBA00005336"/>
    </source>
</evidence>
<dbReference type="InterPro" id="IPR000755">
    <property type="entry name" value="A_A_dipeptidase"/>
</dbReference>
<evidence type="ECO:0000256" key="2">
    <source>
        <dbReference type="ARBA" id="ARBA00001362"/>
    </source>
</evidence>
<dbReference type="KEGG" id="pth:PTH_2281"/>
<comment type="similarity">
    <text evidence="12">Belongs to the peptidase M15D family.</text>
</comment>
<dbReference type="GO" id="GO:0005975">
    <property type="term" value="P:carbohydrate metabolic process"/>
    <property type="evidence" value="ECO:0007669"/>
    <property type="project" value="InterPro"/>
</dbReference>
<comment type="catalytic activity">
    <reaction evidence="1">
        <text>Hydrolysis of terminal non-reducing N-acetyl-D-hexosamine residues in N-acetyl-beta-D-hexosaminides.</text>
        <dbReference type="EC" id="3.2.1.52"/>
    </reaction>
</comment>
<dbReference type="PANTHER" id="PTHR30480:SF13">
    <property type="entry name" value="BETA-HEXOSAMINIDASE"/>
    <property type="match status" value="1"/>
</dbReference>
<evidence type="ECO:0000256" key="4">
    <source>
        <dbReference type="ARBA" id="ARBA00022670"/>
    </source>
</evidence>
<dbReference type="eggNOG" id="COG2358">
    <property type="taxonomic scope" value="Bacteria"/>
</dbReference>
<dbReference type="InterPro" id="IPR036962">
    <property type="entry name" value="Glyco_hydro_3_N_sf"/>
</dbReference>
<feature type="binding site" evidence="12">
    <location>
        <position position="141"/>
    </location>
    <ligand>
        <name>Zn(2+)</name>
        <dbReference type="ChEBI" id="CHEBI:29105"/>
        <note>catalytic</note>
    </ligand>
</feature>
<evidence type="ECO:0000313" key="15">
    <source>
        <dbReference type="EMBL" id="BAF60462.1"/>
    </source>
</evidence>
<dbReference type="Gene3D" id="3.40.190.10">
    <property type="entry name" value="Periplasmic binding protein-like II"/>
    <property type="match status" value="1"/>
</dbReference>
<dbReference type="AlphaFoldDB" id="A5CZV7"/>
<comment type="catalytic activity">
    <reaction evidence="2 12">
        <text>D-alanyl-D-alanine + H2O = 2 D-alanine</text>
        <dbReference type="Rhea" id="RHEA:20661"/>
        <dbReference type="ChEBI" id="CHEBI:15377"/>
        <dbReference type="ChEBI" id="CHEBI:57416"/>
        <dbReference type="ChEBI" id="CHEBI:57822"/>
        <dbReference type="EC" id="3.4.13.22"/>
    </reaction>
</comment>
<dbReference type="InterPro" id="IPR001764">
    <property type="entry name" value="Glyco_hydro_3_N"/>
</dbReference>
<dbReference type="eggNOG" id="COG1472">
    <property type="taxonomic scope" value="Bacteria"/>
</dbReference>
<protein>
    <recommendedName>
        <fullName evidence="12">D-alanyl-D-alanine dipeptidase</fullName>
        <shortName evidence="12">D-Ala-D-Ala dipeptidase</shortName>
        <ecNumber evidence="12">3.4.13.22</ecNumber>
    </recommendedName>
</protein>
<dbReference type="PANTHER" id="PTHR30480">
    <property type="entry name" value="BETA-HEXOSAMINIDASE-RELATED"/>
    <property type="match status" value="1"/>
</dbReference>
<feature type="binding site" evidence="12">
    <location>
        <position position="208"/>
    </location>
    <ligand>
        <name>Zn(2+)</name>
        <dbReference type="ChEBI" id="CHEBI:29105"/>
        <note>catalytic</note>
    </ligand>
</feature>
<dbReference type="InterPro" id="IPR036881">
    <property type="entry name" value="Glyco_hydro_3_C_sf"/>
</dbReference>
<dbReference type="CAZy" id="GH3">
    <property type="family name" value="Glycoside Hydrolase Family 3"/>
</dbReference>
<dbReference type="EMBL" id="AP009389">
    <property type="protein sequence ID" value="BAF60462.1"/>
    <property type="molecule type" value="Genomic_DNA"/>
</dbReference>
<dbReference type="GO" id="GO:0004563">
    <property type="term" value="F:beta-N-acetylhexosaminidase activity"/>
    <property type="evidence" value="ECO:0007669"/>
    <property type="project" value="UniProtKB-EC"/>
</dbReference>
<dbReference type="GO" id="GO:0009254">
    <property type="term" value="P:peptidoglycan turnover"/>
    <property type="evidence" value="ECO:0007669"/>
    <property type="project" value="TreeGrafter"/>
</dbReference>
<keyword evidence="5 12" id="KW-0479">Metal-binding</keyword>
<dbReference type="GO" id="GO:0160237">
    <property type="term" value="F:D-Ala-D-Ala dipeptidase activity"/>
    <property type="evidence" value="ECO:0007669"/>
    <property type="project" value="UniProtKB-EC"/>
</dbReference>
<dbReference type="CDD" id="cd14840">
    <property type="entry name" value="D-Ala-D-Ala_dipeptidase_Aad"/>
    <property type="match status" value="1"/>
</dbReference>
<evidence type="ECO:0000256" key="7">
    <source>
        <dbReference type="ARBA" id="ARBA00022833"/>
    </source>
</evidence>
<evidence type="ECO:0000256" key="1">
    <source>
        <dbReference type="ARBA" id="ARBA00001231"/>
    </source>
</evidence>
<keyword evidence="6 12" id="KW-0378">Hydrolase</keyword>
<evidence type="ECO:0000256" key="5">
    <source>
        <dbReference type="ARBA" id="ARBA00022723"/>
    </source>
</evidence>
<reference evidence="16" key="1">
    <citation type="journal article" date="2008" name="Genome Res.">
        <title>The genome of Pelotomaculum thermopropionicum reveals niche-associated evolution in anaerobic microbiota.</title>
        <authorList>
            <person name="Kosaka T."/>
            <person name="Kato S."/>
            <person name="Shimoyama T."/>
            <person name="Ishii S."/>
            <person name="Abe T."/>
            <person name="Watanabe K."/>
        </authorList>
    </citation>
    <scope>NUCLEOTIDE SEQUENCE [LARGE SCALE GENOMIC DNA]</scope>
    <source>
        <strain evidence="16">DSM 13744 / JCM 10971 / SI</strain>
    </source>
</reference>
<keyword evidence="9 12" id="KW-0482">Metalloprotease</keyword>
<accession>A5CZV7</accession>
<evidence type="ECO:0000256" key="9">
    <source>
        <dbReference type="ARBA" id="ARBA00023049"/>
    </source>
</evidence>
<dbReference type="HOGENOM" id="CLU_277967_0_0_9"/>
<keyword evidence="11" id="KW-0961">Cell wall biogenesis/degradation</keyword>
<dbReference type="SUPFAM" id="SSF55166">
    <property type="entry name" value="Hedgehog/DD-peptidase"/>
    <property type="match status" value="1"/>
</dbReference>
<dbReference type="Pfam" id="PF01915">
    <property type="entry name" value="Glyco_hydro_3_C"/>
    <property type="match status" value="1"/>
</dbReference>
<dbReference type="InterPro" id="IPR009045">
    <property type="entry name" value="Zn_M74/Hedgehog-like"/>
</dbReference>
<dbReference type="InterPro" id="IPR050226">
    <property type="entry name" value="NagZ_Beta-hexosaminidase"/>
</dbReference>
<dbReference type="InterPro" id="IPR002772">
    <property type="entry name" value="Glyco_hydro_3_C"/>
</dbReference>
<evidence type="ECO:0000256" key="10">
    <source>
        <dbReference type="ARBA" id="ARBA00023295"/>
    </source>
</evidence>
<gene>
    <name evidence="15" type="ordered locus">PTH_2281</name>
</gene>
<dbReference type="Proteomes" id="UP000006556">
    <property type="component" value="Chromosome"/>
</dbReference>
<comment type="similarity">
    <text evidence="3">Belongs to the glycosyl hydrolase 3 family.</text>
</comment>
<comment type="cofactor">
    <cofactor evidence="12">
        <name>Zn(2+)</name>
        <dbReference type="ChEBI" id="CHEBI:29105"/>
    </cofactor>
    <text evidence="12">Binds 1 zinc ion per subunit.</text>
</comment>
<evidence type="ECO:0000256" key="6">
    <source>
        <dbReference type="ARBA" id="ARBA00022801"/>
    </source>
</evidence>
<name>A5CZV7_PELTS</name>
<dbReference type="GO" id="GO:0071555">
    <property type="term" value="P:cell wall organization"/>
    <property type="evidence" value="ECO:0007669"/>
    <property type="project" value="UniProtKB-KW"/>
</dbReference>
<evidence type="ECO:0000256" key="11">
    <source>
        <dbReference type="ARBA" id="ARBA00023316"/>
    </source>
</evidence>
<dbReference type="Gene3D" id="3.40.50.1700">
    <property type="entry name" value="Glycoside hydrolase family 3 C-terminal domain"/>
    <property type="match status" value="1"/>
</dbReference>
<keyword evidence="16" id="KW-1185">Reference proteome</keyword>
<sequence>MNAFNKKPGLKKTSLARHGIAKLFLPLAGFLLILFAAPLLAGASGEIPGLVDISRLDPTIRLDIRYATDNNFTGRVVYPAPRCLLREDVAERLVRVHQKLKESGYGLKVYDGYRPLAVQKKFWSIMPVEDYVADPFKGSRHNRGAAVDVGLVDSEGNEMPMPSGYDDFTEKARRDYTGAPEEELRNRAILEEAMVSEGFLPFPSEWWHFDAPGWENYPVSDQPLWAYSGNTVRILSGTRQETKLAGFYMAQDYGLYGDLKCQFTAMEDQDKLITALMNGDADLAVVSPAAAKNRGALPELAVLAALYPDFAGKNADGIVLVRKDRLAAERERLLSFARSTLAGLELAEKYPDAAAMAVLRRNREMSFEDCRQSIVELGKRYKKNAPAALYQEAWTRTFGTEIPSPAIEVFSPEVPSTLPARYLCPVTVAAAGELAHLAGDLTQGAERVFGSEAVVVKTGGSEASARLVGLGLSDFGLATAGVVAEMEAGTGRFAGEAHSVRRVTTLYTSTAGEPVLLIASREVPGPWKEGFKTMAGAFRDSLRSSFFAPGEARSADSRELDRIISKMTLEEKIGQMLMVSFRQWKSKDVTEINGEIAATIKKYHLGGVILFRENVAGTGQTAGLVAQLQKASGDIPLFIAVDQEGGRVVRLQTGTVMPGNMALGAAGSPEDTYAVAKAIGEELNALGINVDLAPVVDVNINPDNPVIGIRSFGSDPQLVADMGVAYINGLRDAGVIATVKHFPGHGDTDVDSHLGLPSVPHGPARLKTVELKPFQQAFDQKVDMVMTAHVTFPAIDNTKAISKNDGREISIPATLSHKVLTDLVRKEMGFDGVIITDALEMKAIADHFGPREAVIGAVKAGADIALMPADLDQAYNGLLAAVRSGEIPESRIDESVKRLIRLKISKGIVKVSDGRFVPGEKATRDLYERLMVAGDVVGGAAHRAIEKRVAEKAVTLLKNEGDMLPFKLADGKKVVLFAPWDDRLDLMTGELNRIIAEEGFRNVEVKGFVYNELSALTGEQKQAVDAADYVVLGSYSYDVTSRTPGKHWLPDFALSTARYALDSGKPLAVMAIRNPYDIMYMPGVKAYVAVYGAAEGPNIPAGIAVIFGQARPQGRLPVSIPNSSGTGTLYETGTGLSFK</sequence>
<feature type="site" description="Transition state stabilizer" evidence="12">
    <location>
        <position position="114"/>
    </location>
</feature>
<dbReference type="Pfam" id="PF01427">
    <property type="entry name" value="Peptidase_M15"/>
    <property type="match status" value="1"/>
</dbReference>
<comment type="function">
    <text evidence="12">Catalyzes hydrolysis of the D-alanyl-D-alanine dipeptide.</text>
</comment>
<dbReference type="InterPro" id="IPR017853">
    <property type="entry name" value="GH"/>
</dbReference>
<dbReference type="SUPFAM" id="SSF51445">
    <property type="entry name" value="(Trans)glycosidases"/>
    <property type="match status" value="1"/>
</dbReference>
<evidence type="ECO:0000256" key="8">
    <source>
        <dbReference type="ARBA" id="ARBA00022997"/>
    </source>
</evidence>